<evidence type="ECO:0000313" key="4">
    <source>
        <dbReference type="EMBL" id="GBN55931.1"/>
    </source>
</evidence>
<name>A0A4Y2PV51_ARAVE</name>
<dbReference type="AlphaFoldDB" id="A0A4Y2PV51"/>
<organism evidence="2 5">
    <name type="scientific">Araneus ventricosus</name>
    <name type="common">Orbweaver spider</name>
    <name type="synonym">Epeira ventricosa</name>
    <dbReference type="NCBI Taxonomy" id="182803"/>
    <lineage>
        <taxon>Eukaryota</taxon>
        <taxon>Metazoa</taxon>
        <taxon>Ecdysozoa</taxon>
        <taxon>Arthropoda</taxon>
        <taxon>Chelicerata</taxon>
        <taxon>Arachnida</taxon>
        <taxon>Araneae</taxon>
        <taxon>Araneomorphae</taxon>
        <taxon>Entelegynae</taxon>
        <taxon>Araneoidea</taxon>
        <taxon>Araneidae</taxon>
        <taxon>Araneus</taxon>
    </lineage>
</organism>
<feature type="non-terminal residue" evidence="2">
    <location>
        <position position="142"/>
    </location>
</feature>
<evidence type="ECO:0000313" key="1">
    <source>
        <dbReference type="EMBL" id="GBN55773.1"/>
    </source>
</evidence>
<evidence type="ECO:0000313" key="3">
    <source>
        <dbReference type="EMBL" id="GBN55800.1"/>
    </source>
</evidence>
<evidence type="ECO:0000313" key="2">
    <source>
        <dbReference type="EMBL" id="GBN55775.1"/>
    </source>
</evidence>
<comment type="caution">
    <text evidence="2">The sequence shown here is derived from an EMBL/GenBank/DDBJ whole genome shotgun (WGS) entry which is preliminary data.</text>
</comment>
<dbReference type="Proteomes" id="UP000499080">
    <property type="component" value="Unassembled WGS sequence"/>
</dbReference>
<dbReference type="EMBL" id="BGPR01135492">
    <property type="protein sequence ID" value="GBN55775.1"/>
    <property type="molecule type" value="Genomic_DNA"/>
</dbReference>
<reference evidence="2 5" key="1">
    <citation type="journal article" date="2019" name="Sci. Rep.">
        <title>Orb-weaving spider Araneus ventricosus genome elucidates the spidroin gene catalogue.</title>
        <authorList>
            <person name="Kono N."/>
            <person name="Nakamura H."/>
            <person name="Ohtoshi R."/>
            <person name="Moran D.A.P."/>
            <person name="Shinohara A."/>
            <person name="Yoshida Y."/>
            <person name="Fujiwara M."/>
            <person name="Mori M."/>
            <person name="Tomita M."/>
            <person name="Arakawa K."/>
        </authorList>
    </citation>
    <scope>NUCLEOTIDE SEQUENCE [LARGE SCALE GENOMIC DNA]</scope>
</reference>
<sequence length="142" mass="16656">MAAVRVALCIYYDKDIEEMLEILRKIPLGNGHGSFNRERFEFWKLIETKAAEKLPSLPDSLKRRVSTFIAPIHSETIRWFHDHRVVEAGYGPMDCDPFLTYKNNLCWKTDGIIDRTQTAKKFAQNKTFDPEMRFVMACTYFL</sequence>
<dbReference type="EMBL" id="BGPR01135565">
    <property type="protein sequence ID" value="GBN55931.1"/>
    <property type="molecule type" value="Genomic_DNA"/>
</dbReference>
<evidence type="ECO:0000313" key="5">
    <source>
        <dbReference type="Proteomes" id="UP000499080"/>
    </source>
</evidence>
<keyword evidence="5" id="KW-1185">Reference proteome</keyword>
<dbReference type="EMBL" id="BGPR01135491">
    <property type="protein sequence ID" value="GBN55773.1"/>
    <property type="molecule type" value="Genomic_DNA"/>
</dbReference>
<gene>
    <name evidence="3" type="ORF">AVEN_129027_1</name>
    <name evidence="2" type="ORF">AVEN_20090_1</name>
    <name evidence="1" type="ORF">AVEN_269343_1</name>
    <name evidence="4" type="ORF">AVEN_95651_1</name>
</gene>
<proteinExistence type="predicted"/>
<protein>
    <submittedName>
        <fullName evidence="2">Uncharacterized protein</fullName>
    </submittedName>
</protein>
<dbReference type="EMBL" id="BGPR01135503">
    <property type="protein sequence ID" value="GBN55800.1"/>
    <property type="molecule type" value="Genomic_DNA"/>
</dbReference>
<accession>A0A4Y2PV51</accession>